<evidence type="ECO:0000313" key="5">
    <source>
        <dbReference type="Proteomes" id="UP001642484"/>
    </source>
</evidence>
<name>A0ABP0M8W0_9DINO</name>
<comment type="caution">
    <text evidence="4">The sequence shown here is derived from an EMBL/GenBank/DDBJ whole genome shotgun (WGS) entry which is preliminary data.</text>
</comment>
<dbReference type="InterPro" id="IPR018793">
    <property type="entry name" value="Cyt_c_oxidase_assmbl_Pet191"/>
</dbReference>
<organism evidence="4 5">
    <name type="scientific">Durusdinium trenchii</name>
    <dbReference type="NCBI Taxonomy" id="1381693"/>
    <lineage>
        <taxon>Eukaryota</taxon>
        <taxon>Sar</taxon>
        <taxon>Alveolata</taxon>
        <taxon>Dinophyceae</taxon>
        <taxon>Suessiales</taxon>
        <taxon>Symbiodiniaceae</taxon>
        <taxon>Durusdinium</taxon>
    </lineage>
</organism>
<evidence type="ECO:0000256" key="1">
    <source>
        <dbReference type="ARBA" id="ARBA00007785"/>
    </source>
</evidence>
<comment type="similarity">
    <text evidence="1">Belongs to the PET191 family.</text>
</comment>
<evidence type="ECO:0000256" key="3">
    <source>
        <dbReference type="SAM" id="MobiDB-lite"/>
    </source>
</evidence>
<dbReference type="Proteomes" id="UP001642484">
    <property type="component" value="Unassembled WGS sequence"/>
</dbReference>
<evidence type="ECO:0000313" key="4">
    <source>
        <dbReference type="EMBL" id="CAK9047941.1"/>
    </source>
</evidence>
<evidence type="ECO:0000256" key="2">
    <source>
        <dbReference type="ARBA" id="ARBA00023157"/>
    </source>
</evidence>
<dbReference type="PANTHER" id="PTHR28627">
    <property type="entry name" value="CYTOCHROME C OXIDASE ASSEMBLY FACTOR 5"/>
    <property type="match status" value="1"/>
</dbReference>
<keyword evidence="2" id="KW-1015">Disulfide bond</keyword>
<proteinExistence type="inferred from homology"/>
<accession>A0ABP0M8W0</accession>
<sequence length="110" mass="12678">MGQSIAASRSAPDVEPSKKDPWLPPGSYAIDPAKPHRKPSNSCTRIREDMLQCYQGTRCYKEGASFEECLNSNDPEYVTQDCIWLRKGYAQCRRDLMNRHRIWQRGNRSA</sequence>
<dbReference type="Pfam" id="PF10203">
    <property type="entry name" value="Pet191_N"/>
    <property type="match status" value="1"/>
</dbReference>
<dbReference type="PANTHER" id="PTHR28627:SF1">
    <property type="entry name" value="CYTOCHROME C OXIDASE ASSEMBLY FACTOR 5"/>
    <property type="match status" value="1"/>
</dbReference>
<gene>
    <name evidence="4" type="ORF">CCMP2556_LOCUS24741</name>
</gene>
<feature type="region of interest" description="Disordered" evidence="3">
    <location>
        <begin position="1"/>
        <end position="42"/>
    </location>
</feature>
<keyword evidence="5" id="KW-1185">Reference proteome</keyword>
<evidence type="ECO:0008006" key="6">
    <source>
        <dbReference type="Google" id="ProtNLM"/>
    </source>
</evidence>
<protein>
    <recommendedName>
        <fullName evidence="6">Cytochrome c oxidase assembly factor 5</fullName>
    </recommendedName>
</protein>
<reference evidence="4 5" key="1">
    <citation type="submission" date="2024-02" db="EMBL/GenBank/DDBJ databases">
        <authorList>
            <person name="Chen Y."/>
            <person name="Shah S."/>
            <person name="Dougan E. K."/>
            <person name="Thang M."/>
            <person name="Chan C."/>
        </authorList>
    </citation>
    <scope>NUCLEOTIDE SEQUENCE [LARGE SCALE GENOMIC DNA]</scope>
</reference>
<dbReference type="EMBL" id="CAXAMN010016335">
    <property type="protein sequence ID" value="CAK9047941.1"/>
    <property type="molecule type" value="Genomic_DNA"/>
</dbReference>